<dbReference type="PANTHER" id="PTHR43719:SF30">
    <property type="entry name" value="TWO-COMPONENT SYSTEM RESPONSE REGULATOR"/>
    <property type="match status" value="1"/>
</dbReference>
<feature type="compositionally biased region" description="Low complexity" evidence="4">
    <location>
        <begin position="1108"/>
        <end position="1124"/>
    </location>
</feature>
<feature type="region of interest" description="Disordered" evidence="4">
    <location>
        <begin position="1051"/>
        <end position="1131"/>
    </location>
</feature>
<reference evidence="7" key="1">
    <citation type="submission" date="2019-04" db="EMBL/GenBank/DDBJ databases">
        <title>Sequencing of skin fungus with MAO and IRED activity.</title>
        <authorList>
            <person name="Marsaioli A.J."/>
            <person name="Bonatto J.M.C."/>
            <person name="Reis Junior O."/>
        </authorList>
    </citation>
    <scope>NUCLEOTIDE SEQUENCE</scope>
    <source>
        <strain evidence="7">28M1</strain>
    </source>
</reference>
<evidence type="ECO:0000313" key="7">
    <source>
        <dbReference type="EMBL" id="KAF3035325.1"/>
    </source>
</evidence>
<evidence type="ECO:0000256" key="2">
    <source>
        <dbReference type="PROSITE-ProRule" id="PRU00169"/>
    </source>
</evidence>
<dbReference type="CDD" id="cd17546">
    <property type="entry name" value="REC_hyHK_CKI1_RcsC-like"/>
    <property type="match status" value="1"/>
</dbReference>
<keyword evidence="7" id="KW-0418">Kinase</keyword>
<dbReference type="InterPro" id="IPR050956">
    <property type="entry name" value="2C_system_His_kinase"/>
</dbReference>
<keyword evidence="3" id="KW-0175">Coiled coil</keyword>
<feature type="modified residue" description="4-aspartylphosphate" evidence="2">
    <location>
        <position position="1246"/>
    </location>
</feature>
<dbReference type="Pfam" id="PF00072">
    <property type="entry name" value="Response_reg"/>
    <property type="match status" value="1"/>
</dbReference>
<dbReference type="InterPro" id="IPR036890">
    <property type="entry name" value="HATPase_C_sf"/>
</dbReference>
<dbReference type="Pfam" id="PF13188">
    <property type="entry name" value="PAS_8"/>
    <property type="match status" value="1"/>
</dbReference>
<dbReference type="InterPro" id="IPR003594">
    <property type="entry name" value="HATPase_dom"/>
</dbReference>
<organism evidence="7 8">
    <name type="scientific">Didymella heteroderae</name>
    <dbReference type="NCBI Taxonomy" id="1769908"/>
    <lineage>
        <taxon>Eukaryota</taxon>
        <taxon>Fungi</taxon>
        <taxon>Dikarya</taxon>
        <taxon>Ascomycota</taxon>
        <taxon>Pezizomycotina</taxon>
        <taxon>Dothideomycetes</taxon>
        <taxon>Pleosporomycetidae</taxon>
        <taxon>Pleosporales</taxon>
        <taxon>Pleosporineae</taxon>
        <taxon>Didymellaceae</taxon>
        <taxon>Didymella</taxon>
    </lineage>
</organism>
<evidence type="ECO:0000256" key="4">
    <source>
        <dbReference type="SAM" id="MobiDB-lite"/>
    </source>
</evidence>
<dbReference type="SMART" id="SM00388">
    <property type="entry name" value="HisKA"/>
    <property type="match status" value="1"/>
</dbReference>
<dbReference type="InterPro" id="IPR011006">
    <property type="entry name" value="CheY-like_superfamily"/>
</dbReference>
<dbReference type="PANTHER" id="PTHR43719">
    <property type="entry name" value="TWO-COMPONENT HISTIDINE KINASE"/>
    <property type="match status" value="1"/>
</dbReference>
<dbReference type="InterPro" id="IPR035965">
    <property type="entry name" value="PAS-like_dom_sf"/>
</dbReference>
<feature type="domain" description="Response regulatory" evidence="6">
    <location>
        <begin position="1154"/>
        <end position="1317"/>
    </location>
</feature>
<dbReference type="OrthoDB" id="60033at2759"/>
<dbReference type="SUPFAM" id="SSF52172">
    <property type="entry name" value="CheY-like"/>
    <property type="match status" value="1"/>
</dbReference>
<dbReference type="Pfam" id="PF26131">
    <property type="entry name" value="PAS-like"/>
    <property type="match status" value="1"/>
</dbReference>
<dbReference type="Pfam" id="PF02518">
    <property type="entry name" value="HATPase_c"/>
    <property type="match status" value="1"/>
</dbReference>
<comment type="caution">
    <text evidence="7">The sequence shown here is derived from an EMBL/GenBank/DDBJ whole genome shotgun (WGS) entry which is preliminary data.</text>
</comment>
<dbReference type="Gene3D" id="1.10.287.130">
    <property type="match status" value="1"/>
</dbReference>
<dbReference type="InterPro" id="IPR005467">
    <property type="entry name" value="His_kinase_dom"/>
</dbReference>
<dbReference type="Gene3D" id="3.30.450.20">
    <property type="entry name" value="PAS domain"/>
    <property type="match status" value="2"/>
</dbReference>
<dbReference type="InterPro" id="IPR058846">
    <property type="entry name" value="PAS-like"/>
</dbReference>
<keyword evidence="7" id="KW-0808">Transferase</keyword>
<dbReference type="GO" id="GO:0000155">
    <property type="term" value="F:phosphorelay sensor kinase activity"/>
    <property type="evidence" value="ECO:0007669"/>
    <property type="project" value="InterPro"/>
</dbReference>
<dbReference type="SUPFAM" id="SSF55874">
    <property type="entry name" value="ATPase domain of HSP90 chaperone/DNA topoisomerase II/histidine kinase"/>
    <property type="match status" value="1"/>
</dbReference>
<evidence type="ECO:0000259" key="6">
    <source>
        <dbReference type="PROSITE" id="PS50110"/>
    </source>
</evidence>
<dbReference type="InterPro" id="IPR001789">
    <property type="entry name" value="Sig_transdc_resp-reg_receiver"/>
</dbReference>
<proteinExistence type="predicted"/>
<dbReference type="PROSITE" id="PS50110">
    <property type="entry name" value="RESPONSE_REGULATORY"/>
    <property type="match status" value="1"/>
</dbReference>
<keyword evidence="8" id="KW-1185">Reference proteome</keyword>
<dbReference type="InterPro" id="IPR000014">
    <property type="entry name" value="PAS"/>
</dbReference>
<dbReference type="SMART" id="SM00448">
    <property type="entry name" value="REC"/>
    <property type="match status" value="1"/>
</dbReference>
<dbReference type="CDD" id="cd00082">
    <property type="entry name" value="HisKA"/>
    <property type="match status" value="1"/>
</dbReference>
<dbReference type="Gene3D" id="3.40.50.2300">
    <property type="match status" value="1"/>
</dbReference>
<dbReference type="Pfam" id="PF00512">
    <property type="entry name" value="HisKA"/>
    <property type="match status" value="1"/>
</dbReference>
<sequence length="1323" mass="147194">MRQAMAQDASPDALPEGEQRYHDAITKEQEMQMCAVRTLSGFKRETLHADLTNSKLLSYLDRDERPSFAIHAGTTPHPDGPLELVYSNTALKIEETLLSRVTGQQAEGGLFVESAALHSAFRNWLLDVVDECDLARRGNAYMFEGHLWTAVIIEHYKVVSGVKAWMLWSDPTNAKLRPTLPHKERSSPKQLPLVAHLPSERTNVRSPDVNSSCNENFLGATSPSQHGPYDYTFGAPPVATISEHIKYFRKTDWSQTPLGDMASWSSELRCVVNMTLNDTYPAVLFWGEDAIMVYNEAYIQLLGVLHPCMGRSARTYASSYWPTFTPLIERINATGASIREQDVPLFIDRHGFLEETYWSFQFTPVLNKDGHITSYYHHLFETTKHHLLERRVGSLVELGSQTANARSFQSFWDVAKQTLSLNPKDVPFALLYSAEHQYGSDLSTISSPSTGTSKVLGNCELKGSIGVGSGHALAPPTINIHENNYIFHSYLLEAANRGKATIVHLADLNLTDSVLADVDWKGYGDPCRVVVICPIMPTTGDNAQVEGFVILGVNPRRPFDEHYQKFVHVMLRLMATSLASVTLFDAEVRQKERAIENAANLQKQLLNEIEAKEKKFQSFAERSDVAIFIMDALGKYTYRNRRWYDMFEVAADVEDAMQAWLNIVFHEDIAKCEGVFGKLVVEKIPVIFELKTKMLWSPPPELEQAESGGSQHHKWILCSAYPELGPNDELLEIVGSVTDISKQKWAEGIQKIRTDSALESKQHLEHFIDTTSHEMRNPLSAIMQCADGILSSYSFSDGNPPSPTTYFHLLDQTLDSAQTIAQCAQHMRHIVDDILTISKLDSGLLVITPVDTQPESVVKHAVKMFESEAKAAGVNLSCVVDQSYRELEVDWVSLDPTRVLQVLINLLTNAIKFTRLETKTRNITITLAASAAEPVSTPGGVQFIDAKLVAENHHLEQDWKQGDTSFIQFSVSDTGRGLTQEQTTSLFQRFSQASPRTHVHYGGSGLGLFISRRLTELQGGSIGLVSEYKKGSTFSFYIKARRVKPTMLRKGSLPDIFPEDMRHRSQKPSLNLPRDPPPVILETARENSQSWRHEHTSPTPSPPPAVVDPPRAANVPRPATAPATSVPSIQALGLPPPLDFAELKRTKSIPETLHVLVVEDNLVNQKVLARQLRNLGCIVSVANHGRESLDFLPKTTRWNHDAYFARSASRRPSIQVDADAISLLNMPSGELGTADAPVELSLILMDWEMPIMNGLTAVAKIRELENEGLLVGRVPVIGVTANVRQQQIETAMQAGMDDVVGKPFRVAELLARMRGIVKGVGSG</sequence>
<keyword evidence="1 2" id="KW-0597">Phosphoprotein</keyword>
<evidence type="ECO:0000256" key="3">
    <source>
        <dbReference type="SAM" id="Coils"/>
    </source>
</evidence>
<evidence type="ECO:0000313" key="8">
    <source>
        <dbReference type="Proteomes" id="UP000758155"/>
    </source>
</evidence>
<gene>
    <name evidence="7" type="primary">CNHHK4_2</name>
    <name evidence="7" type="ORF">E8E12_005533</name>
</gene>
<dbReference type="SUPFAM" id="SSF55785">
    <property type="entry name" value="PYP-like sensor domain (PAS domain)"/>
    <property type="match status" value="1"/>
</dbReference>
<evidence type="ECO:0000259" key="5">
    <source>
        <dbReference type="PROSITE" id="PS50109"/>
    </source>
</evidence>
<dbReference type="InterPro" id="IPR003661">
    <property type="entry name" value="HisK_dim/P_dom"/>
</dbReference>
<dbReference type="InterPro" id="IPR004358">
    <property type="entry name" value="Sig_transdc_His_kin-like_C"/>
</dbReference>
<dbReference type="SMART" id="SM00387">
    <property type="entry name" value="HATPase_c"/>
    <property type="match status" value="1"/>
</dbReference>
<dbReference type="SUPFAM" id="SSF47384">
    <property type="entry name" value="Homodimeric domain of signal transducing histidine kinase"/>
    <property type="match status" value="1"/>
</dbReference>
<dbReference type="PROSITE" id="PS50109">
    <property type="entry name" value="HIS_KIN"/>
    <property type="match status" value="1"/>
</dbReference>
<dbReference type="InterPro" id="IPR036097">
    <property type="entry name" value="HisK_dim/P_sf"/>
</dbReference>
<feature type="coiled-coil region" evidence="3">
    <location>
        <begin position="584"/>
        <end position="622"/>
    </location>
</feature>
<name>A0A9P5BZ22_9PLEO</name>
<dbReference type="Proteomes" id="UP000758155">
    <property type="component" value="Unassembled WGS sequence"/>
</dbReference>
<dbReference type="PRINTS" id="PR00344">
    <property type="entry name" value="BCTRLSENSOR"/>
</dbReference>
<evidence type="ECO:0000256" key="1">
    <source>
        <dbReference type="ARBA" id="ARBA00022553"/>
    </source>
</evidence>
<dbReference type="EMBL" id="SWKV01000059">
    <property type="protein sequence ID" value="KAF3035325.1"/>
    <property type="molecule type" value="Genomic_DNA"/>
</dbReference>
<protein>
    <submittedName>
        <fullName evidence="7">Histidine kinase</fullName>
    </submittedName>
</protein>
<feature type="domain" description="Histidine kinase" evidence="5">
    <location>
        <begin position="770"/>
        <end position="1042"/>
    </location>
</feature>
<dbReference type="Gene3D" id="3.30.565.10">
    <property type="entry name" value="Histidine kinase-like ATPase, C-terminal domain"/>
    <property type="match status" value="1"/>
</dbReference>
<accession>A0A9P5BZ22</accession>